<protein>
    <submittedName>
        <fullName evidence="1">Uncharacterized protein</fullName>
    </submittedName>
</protein>
<dbReference type="AlphaFoldDB" id="A0A7W7ZDU8"/>
<name>A0A7W7ZDU8_9BACT</name>
<organism evidence="1 2">
    <name type="scientific">Granulicella aggregans</name>
    <dbReference type="NCBI Taxonomy" id="474949"/>
    <lineage>
        <taxon>Bacteria</taxon>
        <taxon>Pseudomonadati</taxon>
        <taxon>Acidobacteriota</taxon>
        <taxon>Terriglobia</taxon>
        <taxon>Terriglobales</taxon>
        <taxon>Acidobacteriaceae</taxon>
        <taxon>Granulicella</taxon>
    </lineage>
</organism>
<dbReference type="RefSeq" id="WP_281383461.1">
    <property type="nucleotide sequence ID" value="NZ_JACHIP010000003.1"/>
</dbReference>
<keyword evidence="2" id="KW-1185">Reference proteome</keyword>
<evidence type="ECO:0000313" key="2">
    <source>
        <dbReference type="Proteomes" id="UP000540989"/>
    </source>
</evidence>
<sequence>MPIGKAGDIIDEYSINVDGKPKDSLSSESFEQNVILGKLAPPSR</sequence>
<reference evidence="1 2" key="1">
    <citation type="submission" date="2020-08" db="EMBL/GenBank/DDBJ databases">
        <title>Genomic Encyclopedia of Type Strains, Phase IV (KMG-V): Genome sequencing to study the core and pangenomes of soil and plant-associated prokaryotes.</title>
        <authorList>
            <person name="Whitman W."/>
        </authorList>
    </citation>
    <scope>NUCLEOTIDE SEQUENCE [LARGE SCALE GENOMIC DNA]</scope>
    <source>
        <strain evidence="1 2">M8UP14</strain>
    </source>
</reference>
<comment type="caution">
    <text evidence="1">The sequence shown here is derived from an EMBL/GenBank/DDBJ whole genome shotgun (WGS) entry which is preliminary data.</text>
</comment>
<accession>A0A7W7ZDU8</accession>
<evidence type="ECO:0000313" key="1">
    <source>
        <dbReference type="EMBL" id="MBB5058043.1"/>
    </source>
</evidence>
<dbReference type="Proteomes" id="UP000540989">
    <property type="component" value="Unassembled WGS sequence"/>
</dbReference>
<dbReference type="EMBL" id="JACHIP010000003">
    <property type="protein sequence ID" value="MBB5058043.1"/>
    <property type="molecule type" value="Genomic_DNA"/>
</dbReference>
<proteinExistence type="predicted"/>
<gene>
    <name evidence="1" type="ORF">HDF16_002749</name>
</gene>